<comment type="caution">
    <text evidence="4">The sequence shown here is derived from an EMBL/GenBank/DDBJ whole genome shotgun (WGS) entry which is preliminary data.</text>
</comment>
<protein>
    <submittedName>
        <fullName evidence="4">CapA family protein</fullName>
    </submittedName>
</protein>
<gene>
    <name evidence="4" type="ORF">ACFPM4_01445</name>
</gene>
<dbReference type="Gene3D" id="3.60.21.10">
    <property type="match status" value="1"/>
</dbReference>
<dbReference type="SMART" id="SM00854">
    <property type="entry name" value="PGA_cap"/>
    <property type="match status" value="1"/>
</dbReference>
<dbReference type="Pfam" id="PF09587">
    <property type="entry name" value="PGA_cap"/>
    <property type="match status" value="1"/>
</dbReference>
<organism evidence="4 5">
    <name type="scientific">Lederbergia graminis</name>
    <dbReference type="NCBI Taxonomy" id="735518"/>
    <lineage>
        <taxon>Bacteria</taxon>
        <taxon>Bacillati</taxon>
        <taxon>Bacillota</taxon>
        <taxon>Bacilli</taxon>
        <taxon>Bacillales</taxon>
        <taxon>Bacillaceae</taxon>
        <taxon>Lederbergia</taxon>
    </lineage>
</organism>
<evidence type="ECO:0000256" key="1">
    <source>
        <dbReference type="ARBA" id="ARBA00005662"/>
    </source>
</evidence>
<dbReference type="PANTHER" id="PTHR33393:SF13">
    <property type="entry name" value="PGA BIOSYNTHESIS PROTEIN CAPA"/>
    <property type="match status" value="1"/>
</dbReference>
<keyword evidence="5" id="KW-1185">Reference proteome</keyword>
<evidence type="ECO:0000313" key="4">
    <source>
        <dbReference type="EMBL" id="MFC5463410.1"/>
    </source>
</evidence>
<dbReference type="PANTHER" id="PTHR33393">
    <property type="entry name" value="POLYGLUTAMINE SYNTHESIS ACCESSORY PROTEIN RV0574C-RELATED"/>
    <property type="match status" value="1"/>
</dbReference>
<keyword evidence="2" id="KW-0812">Transmembrane</keyword>
<dbReference type="Proteomes" id="UP001596147">
    <property type="component" value="Unassembled WGS sequence"/>
</dbReference>
<evidence type="ECO:0000256" key="2">
    <source>
        <dbReference type="SAM" id="Phobius"/>
    </source>
</evidence>
<feature type="transmembrane region" description="Helical" evidence="2">
    <location>
        <begin position="18"/>
        <end position="35"/>
    </location>
</feature>
<dbReference type="RefSeq" id="WP_382346829.1">
    <property type="nucleotide sequence ID" value="NZ_JBHSMC010000001.1"/>
</dbReference>
<dbReference type="CDD" id="cd07381">
    <property type="entry name" value="MPP_CapA"/>
    <property type="match status" value="1"/>
</dbReference>
<reference evidence="5" key="1">
    <citation type="journal article" date="2019" name="Int. J. Syst. Evol. Microbiol.">
        <title>The Global Catalogue of Microorganisms (GCM) 10K type strain sequencing project: providing services to taxonomists for standard genome sequencing and annotation.</title>
        <authorList>
            <consortium name="The Broad Institute Genomics Platform"/>
            <consortium name="The Broad Institute Genome Sequencing Center for Infectious Disease"/>
            <person name="Wu L."/>
            <person name="Ma J."/>
        </authorList>
    </citation>
    <scope>NUCLEOTIDE SEQUENCE [LARGE SCALE GENOMIC DNA]</scope>
    <source>
        <strain evidence="5">CGMCC 1.12237</strain>
    </source>
</reference>
<sequence length="396" mass="45666">MDRKTFYRERRRKARIKIVYICSIIVFLFSMILFFQTTSFNAQKILYKHGHKHIIASVKPNNIELEKVEEEPDIVEESEPEINIIFAGDTMFDWGLRPILDKHGYDYPFTHVKKKVQAADYAFINAETVFTKRAEKDPNQLFWIKSEVQGLDALKNAGFDMLNIGNNHTLDYLRPGLLDTLQHVESYDFDYIGAGRNAKDAYAAKEVIIKGKKFKFFSFIRFIPSTDWLAVEGKSGVPNGYDLPLVKKTIQEQQGDADYTIVYFHWGVEKQNKPVDYQRQYAQELQQIGVDLIVGSHPHWLQGFEIFDGMPVAYSLGNFLFPPYVKDETAQTGLLTAKFHGNNITLSFDPHIIDNGKIKPLSEKAYNNMLMYLESISFNIRITETGEIHPKQSNSH</sequence>
<keyword evidence="2" id="KW-1133">Transmembrane helix</keyword>
<dbReference type="EMBL" id="JBHSMC010000001">
    <property type="protein sequence ID" value="MFC5463410.1"/>
    <property type="molecule type" value="Genomic_DNA"/>
</dbReference>
<dbReference type="InterPro" id="IPR019079">
    <property type="entry name" value="Capsule_synth_CapA"/>
</dbReference>
<name>A0ABW0LCM8_9BACI</name>
<dbReference type="InterPro" id="IPR052169">
    <property type="entry name" value="CW_Biosynth-Accessory"/>
</dbReference>
<evidence type="ECO:0000313" key="5">
    <source>
        <dbReference type="Proteomes" id="UP001596147"/>
    </source>
</evidence>
<comment type="similarity">
    <text evidence="1">Belongs to the CapA family.</text>
</comment>
<keyword evidence="2" id="KW-0472">Membrane</keyword>
<dbReference type="SUPFAM" id="SSF56300">
    <property type="entry name" value="Metallo-dependent phosphatases"/>
    <property type="match status" value="1"/>
</dbReference>
<accession>A0ABW0LCM8</accession>
<feature type="domain" description="Capsule synthesis protein CapA" evidence="3">
    <location>
        <begin position="83"/>
        <end position="323"/>
    </location>
</feature>
<evidence type="ECO:0000259" key="3">
    <source>
        <dbReference type="SMART" id="SM00854"/>
    </source>
</evidence>
<dbReference type="InterPro" id="IPR029052">
    <property type="entry name" value="Metallo-depent_PP-like"/>
</dbReference>
<proteinExistence type="inferred from homology"/>